<name>A0A6A6DKV0_9PEZI</name>
<feature type="chain" id="PRO_5025621941" evidence="1">
    <location>
        <begin position="20"/>
        <end position="437"/>
    </location>
</feature>
<feature type="signal peptide" evidence="1">
    <location>
        <begin position="1"/>
        <end position="19"/>
    </location>
</feature>
<keyword evidence="3" id="KW-1185">Reference proteome</keyword>
<proteinExistence type="predicted"/>
<protein>
    <submittedName>
        <fullName evidence="2">Uncharacterized protein</fullName>
    </submittedName>
</protein>
<evidence type="ECO:0000313" key="2">
    <source>
        <dbReference type="EMBL" id="KAF2179583.1"/>
    </source>
</evidence>
<sequence>MKMLPKCIPLLSLATSTVAQGMPQEDASMIAYRAYGKFIKDFVTGGQTLQKNQQYVYVTPPTEYFIRGGDPAPEAVTNFDLEARVDPLQSTESPLFEILNRPKYVDSLQFYPLKAQTGTRIPTETEQTKLSSLEIAFFTALEKYNIELEKATAAWSADAAAQAKGTALEVWAKTRAPLYLYYKDQQKQAWGRLMAYKREIEGVDSGLINDKILNIQEKALLDTAPVPGYNMPVFPGDYEVKPVWSLEMKNIKAEDWTDMGFSSSVSKRGGGLFGLISKTKLTTKETTEFNQWSKEFRDEVSITLTLSGAPFIGNVAAGYWDVDARRMFPTLRPYETDPLVGNVRTQKFLVGYGVSLNITFTNMTTWNSVTKFVEEVRQDSSFGIRIFGIGFGSGGSRQSFRNKTDIKMDKIGDKGTIYIPPTPPGLTYMLGALGSKI</sequence>
<dbReference type="Proteomes" id="UP000800200">
    <property type="component" value="Unassembled WGS sequence"/>
</dbReference>
<dbReference type="AlphaFoldDB" id="A0A6A6DKV0"/>
<keyword evidence="1" id="KW-0732">Signal</keyword>
<accession>A0A6A6DKV0</accession>
<evidence type="ECO:0000313" key="3">
    <source>
        <dbReference type="Proteomes" id="UP000800200"/>
    </source>
</evidence>
<gene>
    <name evidence="2" type="ORF">K469DRAFT_693949</name>
</gene>
<organism evidence="2 3">
    <name type="scientific">Zopfia rhizophila CBS 207.26</name>
    <dbReference type="NCBI Taxonomy" id="1314779"/>
    <lineage>
        <taxon>Eukaryota</taxon>
        <taxon>Fungi</taxon>
        <taxon>Dikarya</taxon>
        <taxon>Ascomycota</taxon>
        <taxon>Pezizomycotina</taxon>
        <taxon>Dothideomycetes</taxon>
        <taxon>Dothideomycetes incertae sedis</taxon>
        <taxon>Zopfiaceae</taxon>
        <taxon>Zopfia</taxon>
    </lineage>
</organism>
<dbReference type="EMBL" id="ML994665">
    <property type="protein sequence ID" value="KAF2179583.1"/>
    <property type="molecule type" value="Genomic_DNA"/>
</dbReference>
<reference evidence="2" key="1">
    <citation type="journal article" date="2020" name="Stud. Mycol.">
        <title>101 Dothideomycetes genomes: a test case for predicting lifestyles and emergence of pathogens.</title>
        <authorList>
            <person name="Haridas S."/>
            <person name="Albert R."/>
            <person name="Binder M."/>
            <person name="Bloem J."/>
            <person name="Labutti K."/>
            <person name="Salamov A."/>
            <person name="Andreopoulos B."/>
            <person name="Baker S."/>
            <person name="Barry K."/>
            <person name="Bills G."/>
            <person name="Bluhm B."/>
            <person name="Cannon C."/>
            <person name="Castanera R."/>
            <person name="Culley D."/>
            <person name="Daum C."/>
            <person name="Ezra D."/>
            <person name="Gonzalez J."/>
            <person name="Henrissat B."/>
            <person name="Kuo A."/>
            <person name="Liang C."/>
            <person name="Lipzen A."/>
            <person name="Lutzoni F."/>
            <person name="Magnuson J."/>
            <person name="Mondo S."/>
            <person name="Nolan M."/>
            <person name="Ohm R."/>
            <person name="Pangilinan J."/>
            <person name="Park H.-J."/>
            <person name="Ramirez L."/>
            <person name="Alfaro M."/>
            <person name="Sun H."/>
            <person name="Tritt A."/>
            <person name="Yoshinaga Y."/>
            <person name="Zwiers L.-H."/>
            <person name="Turgeon B."/>
            <person name="Goodwin S."/>
            <person name="Spatafora J."/>
            <person name="Crous P."/>
            <person name="Grigoriev I."/>
        </authorList>
    </citation>
    <scope>NUCLEOTIDE SEQUENCE</scope>
    <source>
        <strain evidence="2">CBS 207.26</strain>
    </source>
</reference>
<evidence type="ECO:0000256" key="1">
    <source>
        <dbReference type="SAM" id="SignalP"/>
    </source>
</evidence>
<dbReference type="OrthoDB" id="5047692at2759"/>